<evidence type="ECO:0000256" key="1">
    <source>
        <dbReference type="SAM" id="Phobius"/>
    </source>
</evidence>
<keyword evidence="1" id="KW-0812">Transmembrane</keyword>
<keyword evidence="1" id="KW-0472">Membrane</keyword>
<evidence type="ECO:0000313" key="2">
    <source>
        <dbReference type="EMBL" id="DAF62285.1"/>
    </source>
</evidence>
<feature type="transmembrane region" description="Helical" evidence="1">
    <location>
        <begin position="7"/>
        <end position="28"/>
    </location>
</feature>
<feature type="transmembrane region" description="Helical" evidence="1">
    <location>
        <begin position="48"/>
        <end position="67"/>
    </location>
</feature>
<reference evidence="2" key="1">
    <citation type="journal article" date="2021" name="Proc. Natl. Acad. Sci. U.S.A.">
        <title>A Catalog of Tens of Thousands of Viruses from Human Metagenomes Reveals Hidden Associations with Chronic Diseases.</title>
        <authorList>
            <person name="Tisza M.J."/>
            <person name="Buck C.B."/>
        </authorList>
    </citation>
    <scope>NUCLEOTIDE SEQUENCE</scope>
    <source>
        <strain evidence="2">CtIty1</strain>
    </source>
</reference>
<sequence>MYRWRLQATFLSMLLITIILGAITPYILDHYFYAIGLDPVPVSGVKLFMVSTVYVICVISIFTYYALIGNHSKKGIKYVKEEFKYTINTWKVTRLLYKKTITNCISIRNRIACRLFDQCNVSTTRNKVKDRHYDHFVNEVIRATLFYIFTIYFEYQDRNLSLDDNGLKRLKNVYGNLDGKTISSFMDTKDFKNFYSTVLFEGDKASIDQDLYKKLFDRIYESVLEYIDKDYNFSNDEYKKEDVFELVDLTLENWCELFINLKKENTHA</sequence>
<name>A0A8S5TG55_9CAUD</name>
<dbReference type="EMBL" id="BK032823">
    <property type="protein sequence ID" value="DAF62285.1"/>
    <property type="molecule type" value="Genomic_DNA"/>
</dbReference>
<keyword evidence="1" id="KW-1133">Transmembrane helix</keyword>
<organism evidence="2">
    <name type="scientific">Myoviridae sp. ctIty1</name>
    <dbReference type="NCBI Taxonomy" id="2827673"/>
    <lineage>
        <taxon>Viruses</taxon>
        <taxon>Duplodnaviria</taxon>
        <taxon>Heunggongvirae</taxon>
        <taxon>Uroviricota</taxon>
        <taxon>Caudoviricetes</taxon>
    </lineage>
</organism>
<proteinExistence type="predicted"/>
<protein>
    <submittedName>
        <fullName evidence="2">Uncharacterized protein</fullName>
    </submittedName>
</protein>
<accession>A0A8S5TG55</accession>